<evidence type="ECO:0000313" key="1">
    <source>
        <dbReference type="EMBL" id="KAF6157952.1"/>
    </source>
</evidence>
<feature type="non-terminal residue" evidence="1">
    <location>
        <position position="1"/>
    </location>
</feature>
<proteinExistence type="predicted"/>
<organism evidence="1 2">
    <name type="scientific">Kingdonia uniflora</name>
    <dbReference type="NCBI Taxonomy" id="39325"/>
    <lineage>
        <taxon>Eukaryota</taxon>
        <taxon>Viridiplantae</taxon>
        <taxon>Streptophyta</taxon>
        <taxon>Embryophyta</taxon>
        <taxon>Tracheophyta</taxon>
        <taxon>Spermatophyta</taxon>
        <taxon>Magnoliopsida</taxon>
        <taxon>Ranunculales</taxon>
        <taxon>Circaeasteraceae</taxon>
        <taxon>Kingdonia</taxon>
    </lineage>
</organism>
<sequence>MLGMAISAKTIQTAPQQKCAPRIYFWNTKSITERTRNTTTSTTIKTRIPIAPKLHFKSPPQLN</sequence>
<accession>A0A7J7MT17</accession>
<name>A0A7J7MT17_9MAGN</name>
<keyword evidence="2" id="KW-1185">Reference proteome</keyword>
<reference evidence="1 2" key="1">
    <citation type="journal article" date="2020" name="IScience">
        <title>Genome Sequencing of the Endangered Kingdonia uniflora (Circaeasteraceae, Ranunculales) Reveals Potential Mechanisms of Evolutionary Specialization.</title>
        <authorList>
            <person name="Sun Y."/>
            <person name="Deng T."/>
            <person name="Zhang A."/>
            <person name="Moore M.J."/>
            <person name="Landis J.B."/>
            <person name="Lin N."/>
            <person name="Zhang H."/>
            <person name="Zhang X."/>
            <person name="Huang J."/>
            <person name="Zhang X."/>
            <person name="Sun H."/>
            <person name="Wang H."/>
        </authorList>
    </citation>
    <scope>NUCLEOTIDE SEQUENCE [LARGE SCALE GENOMIC DNA]</scope>
    <source>
        <strain evidence="1">TB1705</strain>
        <tissue evidence="1">Leaf</tissue>
    </source>
</reference>
<gene>
    <name evidence="1" type="ORF">GIB67_015268</name>
</gene>
<dbReference type="Proteomes" id="UP000541444">
    <property type="component" value="Unassembled WGS sequence"/>
</dbReference>
<evidence type="ECO:0000313" key="2">
    <source>
        <dbReference type="Proteomes" id="UP000541444"/>
    </source>
</evidence>
<comment type="caution">
    <text evidence="1">The sequence shown here is derived from an EMBL/GenBank/DDBJ whole genome shotgun (WGS) entry which is preliminary data.</text>
</comment>
<dbReference type="EMBL" id="JACGCM010001245">
    <property type="protein sequence ID" value="KAF6157952.1"/>
    <property type="molecule type" value="Genomic_DNA"/>
</dbReference>
<dbReference type="AlphaFoldDB" id="A0A7J7MT17"/>
<protein>
    <submittedName>
        <fullName evidence="1">Uncharacterized protein</fullName>
    </submittedName>
</protein>